<dbReference type="Gene3D" id="3.50.50.60">
    <property type="entry name" value="FAD/NAD(P)-binding domain"/>
    <property type="match status" value="2"/>
</dbReference>
<comment type="similarity">
    <text evidence="2">Belongs to the UbiH/COQ6 family.</text>
</comment>
<evidence type="ECO:0000256" key="5">
    <source>
        <dbReference type="ARBA" id="ARBA00023002"/>
    </source>
</evidence>
<evidence type="ECO:0000259" key="7">
    <source>
        <dbReference type="Pfam" id="PF01494"/>
    </source>
</evidence>
<dbReference type="PANTHER" id="PTHR43876">
    <property type="entry name" value="UBIQUINONE BIOSYNTHESIS MONOOXYGENASE COQ6, MITOCHONDRIAL"/>
    <property type="match status" value="1"/>
</dbReference>
<gene>
    <name evidence="8" type="ORF">CTEN210_10455</name>
</gene>
<proteinExistence type="inferred from homology"/>
<dbReference type="PANTHER" id="PTHR43876:SF7">
    <property type="entry name" value="UBIQUINONE BIOSYNTHESIS MONOOXYGENASE COQ6, MITOCHONDRIAL"/>
    <property type="match status" value="1"/>
</dbReference>
<sequence>MIASLSRKVNGNVQTNFAVSKYSRFFSSSNKLEKHFDVTIVGGGAVGSALANLISENIPSLSVALMDARTPKSPNDAFNIDSSSKTCFPSPRAYALSPKSLSLLGDDIVSKLDEKGRLAYYDTMQVWESDGPAVLQFNHQDIDDTDKLNGDILGAVVEDEPMVSCLWDKMKNNSHVELISPTIIEKINAPSASDDESKVEVMYKKAGNDNAEPSNLTTNLLVAADGANSFVRKSDGTFHTVSYSYGRTAVTCTVEIDSSIHKTAFQRFQKNGPIALLPVWNEDSSKRQGNCGDKTYANIVWSTTPEEAKYLKSLPEKDFVMAMNDLLQSGPTNTPPLFPTELKNSLPRPFQSAMNGIEMLSQSANTGLTMSGMTERRQGFRVAPMITNVVGRVFSFDLNLMHAKNYISNRICLVGDAAHTIHPMAGQGLNLGMGDAACLTKNIKHVVESGMGIDTNAGLDYALKQYESSRQREVVATMGGIQFLHGAFGTTFSPAVHVRSVGMNMINSIGPVRRKLVKVATGIEDVVSI</sequence>
<dbReference type="GO" id="GO:0071949">
    <property type="term" value="F:FAD binding"/>
    <property type="evidence" value="ECO:0007669"/>
    <property type="project" value="InterPro"/>
</dbReference>
<dbReference type="Proteomes" id="UP001054902">
    <property type="component" value="Unassembled WGS sequence"/>
</dbReference>
<dbReference type="GO" id="GO:0016705">
    <property type="term" value="F:oxidoreductase activity, acting on paired donors, with incorporation or reduction of molecular oxygen"/>
    <property type="evidence" value="ECO:0007669"/>
    <property type="project" value="InterPro"/>
</dbReference>
<dbReference type="GO" id="GO:0005739">
    <property type="term" value="C:mitochondrion"/>
    <property type="evidence" value="ECO:0007669"/>
    <property type="project" value="TreeGrafter"/>
</dbReference>
<evidence type="ECO:0000313" key="9">
    <source>
        <dbReference type="Proteomes" id="UP001054902"/>
    </source>
</evidence>
<protein>
    <recommendedName>
        <fullName evidence="7">FAD-binding domain-containing protein</fullName>
    </recommendedName>
</protein>
<dbReference type="InterPro" id="IPR002938">
    <property type="entry name" value="FAD-bd"/>
</dbReference>
<evidence type="ECO:0000256" key="1">
    <source>
        <dbReference type="ARBA" id="ARBA00001974"/>
    </source>
</evidence>
<name>A0AAD3CXY8_9STRA</name>
<organism evidence="8 9">
    <name type="scientific">Chaetoceros tenuissimus</name>
    <dbReference type="NCBI Taxonomy" id="426638"/>
    <lineage>
        <taxon>Eukaryota</taxon>
        <taxon>Sar</taxon>
        <taxon>Stramenopiles</taxon>
        <taxon>Ochrophyta</taxon>
        <taxon>Bacillariophyta</taxon>
        <taxon>Coscinodiscophyceae</taxon>
        <taxon>Chaetocerotophycidae</taxon>
        <taxon>Chaetocerotales</taxon>
        <taxon>Chaetocerotaceae</taxon>
        <taxon>Chaetoceros</taxon>
    </lineage>
</organism>
<dbReference type="EMBL" id="BLLK01000047">
    <property type="protein sequence ID" value="GFH53979.1"/>
    <property type="molecule type" value="Genomic_DNA"/>
</dbReference>
<dbReference type="PRINTS" id="PR00420">
    <property type="entry name" value="RNGMNOXGNASE"/>
</dbReference>
<keyword evidence="9" id="KW-1185">Reference proteome</keyword>
<keyword evidence="4" id="KW-0274">FAD</keyword>
<dbReference type="InterPro" id="IPR010971">
    <property type="entry name" value="UbiH/COQ6"/>
</dbReference>
<dbReference type="NCBIfam" id="TIGR01988">
    <property type="entry name" value="Ubi-OHases"/>
    <property type="match status" value="1"/>
</dbReference>
<evidence type="ECO:0000313" key="8">
    <source>
        <dbReference type="EMBL" id="GFH53979.1"/>
    </source>
</evidence>
<keyword evidence="5" id="KW-0560">Oxidoreductase</keyword>
<reference evidence="8 9" key="1">
    <citation type="journal article" date="2021" name="Sci. Rep.">
        <title>The genome of the diatom Chaetoceros tenuissimus carries an ancient integrated fragment of an extant virus.</title>
        <authorList>
            <person name="Hongo Y."/>
            <person name="Kimura K."/>
            <person name="Takaki Y."/>
            <person name="Yoshida Y."/>
            <person name="Baba S."/>
            <person name="Kobayashi G."/>
            <person name="Nagasaki K."/>
            <person name="Hano T."/>
            <person name="Tomaru Y."/>
        </authorList>
    </citation>
    <scope>NUCLEOTIDE SEQUENCE [LARGE SCALE GENOMIC DNA]</scope>
    <source>
        <strain evidence="8 9">NIES-3715</strain>
    </source>
</reference>
<dbReference type="Pfam" id="PF01494">
    <property type="entry name" value="FAD_binding_3"/>
    <property type="match status" value="1"/>
</dbReference>
<comment type="cofactor">
    <cofactor evidence="1">
        <name>FAD</name>
        <dbReference type="ChEBI" id="CHEBI:57692"/>
    </cofactor>
</comment>
<comment type="caution">
    <text evidence="8">The sequence shown here is derived from an EMBL/GenBank/DDBJ whole genome shotgun (WGS) entry which is preliminary data.</text>
</comment>
<evidence type="ECO:0000256" key="4">
    <source>
        <dbReference type="ARBA" id="ARBA00022827"/>
    </source>
</evidence>
<keyword evidence="3" id="KW-0285">Flavoprotein</keyword>
<dbReference type="AlphaFoldDB" id="A0AAD3CXY8"/>
<dbReference type="SUPFAM" id="SSF51905">
    <property type="entry name" value="FAD/NAD(P)-binding domain"/>
    <property type="match status" value="1"/>
</dbReference>
<accession>A0AAD3CXY8</accession>
<evidence type="ECO:0000256" key="2">
    <source>
        <dbReference type="ARBA" id="ARBA00005349"/>
    </source>
</evidence>
<dbReference type="InterPro" id="IPR051205">
    <property type="entry name" value="UbiH/COQ6_monooxygenase"/>
</dbReference>
<feature type="domain" description="FAD-binding" evidence="7">
    <location>
        <begin position="392"/>
        <end position="448"/>
    </location>
</feature>
<dbReference type="InterPro" id="IPR036188">
    <property type="entry name" value="FAD/NAD-bd_sf"/>
</dbReference>
<dbReference type="GO" id="GO:0004497">
    <property type="term" value="F:monooxygenase activity"/>
    <property type="evidence" value="ECO:0007669"/>
    <property type="project" value="UniProtKB-KW"/>
</dbReference>
<keyword evidence="6" id="KW-0503">Monooxygenase</keyword>
<evidence type="ECO:0000256" key="6">
    <source>
        <dbReference type="ARBA" id="ARBA00023033"/>
    </source>
</evidence>
<evidence type="ECO:0000256" key="3">
    <source>
        <dbReference type="ARBA" id="ARBA00022630"/>
    </source>
</evidence>
<dbReference type="GO" id="GO:0006744">
    <property type="term" value="P:ubiquinone biosynthetic process"/>
    <property type="evidence" value="ECO:0007669"/>
    <property type="project" value="InterPro"/>
</dbReference>